<dbReference type="OrthoDB" id="115980at2759"/>
<accession>A0A2P4X4Y1</accession>
<gene>
    <name evidence="1" type="ORF">PHPALM_30523</name>
</gene>
<dbReference type="EMBL" id="NCKW01016848">
    <property type="protein sequence ID" value="POM60601.1"/>
    <property type="molecule type" value="Genomic_DNA"/>
</dbReference>
<organism evidence="1 2">
    <name type="scientific">Phytophthora palmivora</name>
    <dbReference type="NCBI Taxonomy" id="4796"/>
    <lineage>
        <taxon>Eukaryota</taxon>
        <taxon>Sar</taxon>
        <taxon>Stramenopiles</taxon>
        <taxon>Oomycota</taxon>
        <taxon>Peronosporomycetes</taxon>
        <taxon>Peronosporales</taxon>
        <taxon>Peronosporaceae</taxon>
        <taxon>Phytophthora</taxon>
    </lineage>
</organism>
<keyword evidence="2" id="KW-1185">Reference proteome</keyword>
<dbReference type="Proteomes" id="UP000237271">
    <property type="component" value="Unassembled WGS sequence"/>
</dbReference>
<reference evidence="1 2" key="1">
    <citation type="journal article" date="2017" name="Genome Biol. Evol.">
        <title>Phytophthora megakarya and P. palmivora, closely related causal agents of cacao black pod rot, underwent increases in genome sizes and gene numbers by different mechanisms.</title>
        <authorList>
            <person name="Ali S.S."/>
            <person name="Shao J."/>
            <person name="Lary D.J."/>
            <person name="Kronmiller B."/>
            <person name="Shen D."/>
            <person name="Strem M.D."/>
            <person name="Amoako-Attah I."/>
            <person name="Akrofi A.Y."/>
            <person name="Begoude B.A."/>
            <person name="Ten Hoopen G.M."/>
            <person name="Coulibaly K."/>
            <person name="Kebe B.I."/>
            <person name="Melnick R.L."/>
            <person name="Guiltinan M.J."/>
            <person name="Tyler B.M."/>
            <person name="Meinhardt L.W."/>
            <person name="Bailey B.A."/>
        </authorList>
    </citation>
    <scope>NUCLEOTIDE SEQUENCE [LARGE SCALE GENOMIC DNA]</scope>
    <source>
        <strain evidence="2">sbr112.9</strain>
    </source>
</reference>
<name>A0A2P4X4Y1_9STRA</name>
<comment type="caution">
    <text evidence="1">The sequence shown here is derived from an EMBL/GenBank/DDBJ whole genome shotgun (WGS) entry which is preliminary data.</text>
</comment>
<protein>
    <recommendedName>
        <fullName evidence="3">MULE transposase domain-containing protein</fullName>
    </recommendedName>
</protein>
<proteinExistence type="predicted"/>
<evidence type="ECO:0008006" key="3">
    <source>
        <dbReference type="Google" id="ProtNLM"/>
    </source>
</evidence>
<evidence type="ECO:0000313" key="2">
    <source>
        <dbReference type="Proteomes" id="UP000237271"/>
    </source>
</evidence>
<sequence>MAPPEWIEVVNNVTGEDASEFPATHKRDRVLICSKTGETCINECGDHANRAPDPAPTHLTAAHQAIIRETLAMHIHVTPVRIRQAMRRKLQVSQDLLPPLAKDIQTIIHEHAYTGSEPETAPFTFSFNYGDDDRIFSWFRRDTTSRDYQTIAERRLNRPPELFIFHLDAAYKANQLGYPVIVCGCLDRCRTFHVVALFVMSQQKEPQYFDALSAL</sequence>
<dbReference type="AlphaFoldDB" id="A0A2P4X4Y1"/>
<evidence type="ECO:0000313" key="1">
    <source>
        <dbReference type="EMBL" id="POM60601.1"/>
    </source>
</evidence>